<sequence>MSKDRGGLHARVMTPAAMRKKVNENAFPKNALKRHKYGKFLIPSQRSGTETRSPDCPNLARWNQAKFIAEKTGTGHK</sequence>
<dbReference type="AlphaFoldDB" id="A0A420DMS8"/>
<keyword evidence="2" id="KW-1185">Reference proteome</keyword>
<accession>A0A420DMS8</accession>
<reference evidence="1 2" key="1">
    <citation type="submission" date="2018-09" db="EMBL/GenBank/DDBJ databases">
        <title>Genomic Encyclopedia of Archaeal and Bacterial Type Strains, Phase II (KMG-II): from individual species to whole genera.</title>
        <authorList>
            <person name="Goeker M."/>
        </authorList>
    </citation>
    <scope>NUCLEOTIDE SEQUENCE [LARGE SCALE GENOMIC DNA]</scope>
    <source>
        <strain evidence="1 2">DSM 11458</strain>
    </source>
</reference>
<protein>
    <submittedName>
        <fullName evidence="1">Uncharacterized protein</fullName>
    </submittedName>
</protein>
<evidence type="ECO:0000313" key="2">
    <source>
        <dbReference type="Proteomes" id="UP000284407"/>
    </source>
</evidence>
<proteinExistence type="predicted"/>
<dbReference type="Proteomes" id="UP000284407">
    <property type="component" value="Unassembled WGS sequence"/>
</dbReference>
<gene>
    <name evidence="1" type="ORF">C8N30_0122</name>
</gene>
<comment type="caution">
    <text evidence="1">The sequence shown here is derived from an EMBL/GenBank/DDBJ whole genome shotgun (WGS) entry which is preliminary data.</text>
</comment>
<name>A0A420DMS8_9RHOB</name>
<evidence type="ECO:0000313" key="1">
    <source>
        <dbReference type="EMBL" id="RKE95586.1"/>
    </source>
</evidence>
<dbReference type="EMBL" id="RAQK01000001">
    <property type="protein sequence ID" value="RKE95586.1"/>
    <property type="molecule type" value="Genomic_DNA"/>
</dbReference>
<organism evidence="1 2">
    <name type="scientific">Sulfitobacter guttiformis</name>
    <dbReference type="NCBI Taxonomy" id="74349"/>
    <lineage>
        <taxon>Bacteria</taxon>
        <taxon>Pseudomonadati</taxon>
        <taxon>Pseudomonadota</taxon>
        <taxon>Alphaproteobacteria</taxon>
        <taxon>Rhodobacterales</taxon>
        <taxon>Roseobacteraceae</taxon>
        <taxon>Sulfitobacter</taxon>
    </lineage>
</organism>